<protein>
    <submittedName>
        <fullName evidence="3">Uncharacterized protein</fullName>
    </submittedName>
</protein>
<evidence type="ECO:0000313" key="4">
    <source>
        <dbReference type="Proteomes" id="UP000494183"/>
    </source>
</evidence>
<proteinExistence type="predicted"/>
<dbReference type="AlphaFoldDB" id="A0A6S7FIU5"/>
<gene>
    <name evidence="3" type="ORF">LMG6000_06112</name>
</gene>
<feature type="region of interest" description="Disordered" evidence="1">
    <location>
        <begin position="1"/>
        <end position="24"/>
    </location>
</feature>
<evidence type="ECO:0000313" key="3">
    <source>
        <dbReference type="EMBL" id="CAB3939197.1"/>
    </source>
</evidence>
<reference evidence="3 4" key="1">
    <citation type="submission" date="2020-04" db="EMBL/GenBank/DDBJ databases">
        <authorList>
            <person name="De Canck E."/>
        </authorList>
    </citation>
    <scope>NUCLEOTIDE SEQUENCE [LARGE SCALE GENOMIC DNA]</scope>
    <source>
        <strain evidence="3 4">LMG 6000</strain>
    </source>
</reference>
<evidence type="ECO:0000256" key="1">
    <source>
        <dbReference type="SAM" id="MobiDB-lite"/>
    </source>
</evidence>
<keyword evidence="4" id="KW-1185">Reference proteome</keyword>
<dbReference type="EMBL" id="CADILH010000014">
    <property type="protein sequence ID" value="CAB3939197.1"/>
    <property type="molecule type" value="Genomic_DNA"/>
</dbReference>
<sequence length="54" mass="6156">MNSSEDPRPPEAGQAETQTIRTPRSKRGPWHLLAFWILVVAILFLVGVVSRWLQ</sequence>
<dbReference type="RefSeq" id="WP_165609275.1">
    <property type="nucleotide sequence ID" value="NZ_CADILH010000014.1"/>
</dbReference>
<organism evidence="3 4">
    <name type="scientific">Achromobacter insolitus</name>
    <dbReference type="NCBI Taxonomy" id="217204"/>
    <lineage>
        <taxon>Bacteria</taxon>
        <taxon>Pseudomonadati</taxon>
        <taxon>Pseudomonadota</taxon>
        <taxon>Betaproteobacteria</taxon>
        <taxon>Burkholderiales</taxon>
        <taxon>Alcaligenaceae</taxon>
        <taxon>Achromobacter</taxon>
    </lineage>
</organism>
<accession>A0A6S7FIU5</accession>
<evidence type="ECO:0000256" key="2">
    <source>
        <dbReference type="SAM" id="Phobius"/>
    </source>
</evidence>
<dbReference type="Proteomes" id="UP000494183">
    <property type="component" value="Unassembled WGS sequence"/>
</dbReference>
<keyword evidence="2" id="KW-1133">Transmembrane helix</keyword>
<keyword evidence="2" id="KW-0472">Membrane</keyword>
<feature type="transmembrane region" description="Helical" evidence="2">
    <location>
        <begin position="33"/>
        <end position="53"/>
    </location>
</feature>
<keyword evidence="2" id="KW-0812">Transmembrane</keyword>
<name>A0A6S7FIU5_9BURK</name>